<sequence length="49" mass="5683">MSGEHVNERADYVDQRAIPGLIRHQNSICIVTVIQHEISYFSSLETIRR</sequence>
<reference evidence="1 2" key="1">
    <citation type="submission" date="2019-08" db="EMBL/GenBank/DDBJ databases">
        <title>Deep-cultivation of Planctomycetes and their phenomic and genomic characterization uncovers novel biology.</title>
        <authorList>
            <person name="Wiegand S."/>
            <person name="Jogler M."/>
            <person name="Boedeker C."/>
            <person name="Pinto D."/>
            <person name="Vollmers J."/>
            <person name="Rivas-Marin E."/>
            <person name="Kohn T."/>
            <person name="Peeters S.H."/>
            <person name="Heuer A."/>
            <person name="Rast P."/>
            <person name="Oberbeckmann S."/>
            <person name="Bunk B."/>
            <person name="Jeske O."/>
            <person name="Meyerdierks A."/>
            <person name="Storesund J.E."/>
            <person name="Kallscheuer N."/>
            <person name="Luecker S."/>
            <person name="Lage O.M."/>
            <person name="Pohl T."/>
            <person name="Merkel B.J."/>
            <person name="Hornburger P."/>
            <person name="Mueller R.-W."/>
            <person name="Bruemmer F."/>
            <person name="Labrenz M."/>
            <person name="Spormann A.M."/>
            <person name="Op den Camp H."/>
            <person name="Overmann J."/>
            <person name="Amann R."/>
            <person name="Jetten M.S.M."/>
            <person name="Mascher T."/>
            <person name="Medema M.H."/>
            <person name="Devos D.P."/>
            <person name="Kaster A.-K."/>
            <person name="Ovreas L."/>
            <person name="Rohde M."/>
            <person name="Galperin M.Y."/>
            <person name="Jogler C."/>
        </authorList>
    </citation>
    <scope>NUCLEOTIDE SEQUENCE [LARGE SCALE GENOMIC DNA]</scope>
    <source>
        <strain evidence="1 2">DSM 8797</strain>
    </source>
</reference>
<keyword evidence="2" id="KW-1185">Reference proteome</keyword>
<protein>
    <submittedName>
        <fullName evidence="1">Uncharacterized protein</fullName>
    </submittedName>
</protein>
<gene>
    <name evidence="1" type="ORF">GmarT_21090</name>
</gene>
<dbReference type="Proteomes" id="UP000322887">
    <property type="component" value="Chromosome"/>
</dbReference>
<dbReference type="EMBL" id="CP042910">
    <property type="protein sequence ID" value="QEG16247.1"/>
    <property type="molecule type" value="Genomic_DNA"/>
</dbReference>
<accession>A0ABX5YKL7</accession>
<evidence type="ECO:0000313" key="2">
    <source>
        <dbReference type="Proteomes" id="UP000322887"/>
    </source>
</evidence>
<proteinExistence type="predicted"/>
<organism evidence="1 2">
    <name type="scientific">Gimesia maris</name>
    <dbReference type="NCBI Taxonomy" id="122"/>
    <lineage>
        <taxon>Bacteria</taxon>
        <taxon>Pseudomonadati</taxon>
        <taxon>Planctomycetota</taxon>
        <taxon>Planctomycetia</taxon>
        <taxon>Planctomycetales</taxon>
        <taxon>Planctomycetaceae</taxon>
        <taxon>Gimesia</taxon>
    </lineage>
</organism>
<name>A0ABX5YKL7_9PLAN</name>
<evidence type="ECO:0000313" key="1">
    <source>
        <dbReference type="EMBL" id="QEG16247.1"/>
    </source>
</evidence>